<dbReference type="PANTHER" id="PTHR43065">
    <property type="entry name" value="SENSOR HISTIDINE KINASE"/>
    <property type="match status" value="1"/>
</dbReference>
<dbReference type="SUPFAM" id="SSF55785">
    <property type="entry name" value="PYP-like sensor domain (PAS domain)"/>
    <property type="match status" value="1"/>
</dbReference>
<dbReference type="CDD" id="cd00082">
    <property type="entry name" value="HisKA"/>
    <property type="match status" value="1"/>
</dbReference>
<dbReference type="PRINTS" id="PR00344">
    <property type="entry name" value="BCTRLSENSOR"/>
</dbReference>
<dbReference type="Gene3D" id="3.30.450.40">
    <property type="match status" value="1"/>
</dbReference>
<dbReference type="EC" id="2.7.13.3" evidence="2"/>
<dbReference type="InterPro" id="IPR011006">
    <property type="entry name" value="CheY-like_superfamily"/>
</dbReference>
<dbReference type="InterPro" id="IPR035965">
    <property type="entry name" value="PAS-like_dom_sf"/>
</dbReference>
<dbReference type="Pfam" id="PF02518">
    <property type="entry name" value="HATPase_c"/>
    <property type="match status" value="1"/>
</dbReference>
<evidence type="ECO:0000256" key="1">
    <source>
        <dbReference type="ARBA" id="ARBA00000085"/>
    </source>
</evidence>
<gene>
    <name evidence="9" type="ORF">C1S65_15895</name>
</gene>
<feature type="coiled-coil region" evidence="6">
    <location>
        <begin position="331"/>
        <end position="358"/>
    </location>
</feature>
<dbReference type="AlphaFoldDB" id="A0AAD0L846"/>
<evidence type="ECO:0000256" key="4">
    <source>
        <dbReference type="ARBA" id="ARBA00022777"/>
    </source>
</evidence>
<dbReference type="GO" id="GO:0000155">
    <property type="term" value="F:phosphorelay sensor kinase activity"/>
    <property type="evidence" value="ECO:0007669"/>
    <property type="project" value="InterPro"/>
</dbReference>
<evidence type="ECO:0000313" key="9">
    <source>
        <dbReference type="EMBL" id="AXA25529.1"/>
    </source>
</evidence>
<dbReference type="InterPro" id="IPR003661">
    <property type="entry name" value="HisK_dim/P_dom"/>
</dbReference>
<dbReference type="Gene3D" id="3.30.450.20">
    <property type="entry name" value="PAS domain"/>
    <property type="match status" value="1"/>
</dbReference>
<evidence type="ECO:0000259" key="7">
    <source>
        <dbReference type="PROSITE" id="PS50109"/>
    </source>
</evidence>
<evidence type="ECO:0000313" key="10">
    <source>
        <dbReference type="Proteomes" id="UP000251617"/>
    </source>
</evidence>
<feature type="modified residue" description="4-aspartylphosphate" evidence="5">
    <location>
        <position position="673"/>
    </location>
</feature>
<dbReference type="Proteomes" id="UP000251617">
    <property type="component" value="Chromosome"/>
</dbReference>
<evidence type="ECO:0000259" key="8">
    <source>
        <dbReference type="PROSITE" id="PS50110"/>
    </source>
</evidence>
<dbReference type="RefSeq" id="WP_112898550.1">
    <property type="nucleotide sequence ID" value="NZ_CP030750.1"/>
</dbReference>
<dbReference type="InterPro" id="IPR001789">
    <property type="entry name" value="Sig_transdc_resp-reg_receiver"/>
</dbReference>
<keyword evidence="4 9" id="KW-0808">Transferase</keyword>
<dbReference type="SUPFAM" id="SSF55781">
    <property type="entry name" value="GAF domain-like"/>
    <property type="match status" value="1"/>
</dbReference>
<dbReference type="InterPro" id="IPR036097">
    <property type="entry name" value="HisK_dim/P_sf"/>
</dbReference>
<protein>
    <recommendedName>
        <fullName evidence="2">histidine kinase</fullName>
        <ecNumber evidence="2">2.7.13.3</ecNumber>
    </recommendedName>
</protein>
<dbReference type="Gene3D" id="3.40.50.2300">
    <property type="match status" value="1"/>
</dbReference>
<keyword evidence="6" id="KW-0175">Coiled coil</keyword>
<dbReference type="SUPFAM" id="SSF47384">
    <property type="entry name" value="Homodimeric domain of signal transducing histidine kinase"/>
    <property type="match status" value="1"/>
</dbReference>
<reference evidence="9 10" key="1">
    <citation type="submission" date="2018-06" db="EMBL/GenBank/DDBJ databases">
        <title>The genome of Pseudomonas putida NX-1, a lignin degrader.</title>
        <authorList>
            <person name="Xu Z."/>
        </authorList>
    </citation>
    <scope>NUCLEOTIDE SEQUENCE [LARGE SCALE GENOMIC DNA]</scope>
    <source>
        <strain evidence="9 10">NX-1</strain>
    </source>
</reference>
<keyword evidence="3 5" id="KW-0597">Phosphoprotein</keyword>
<organism evidence="9 10">
    <name type="scientific">Pseudomonas putida</name>
    <name type="common">Arthrobacter siderocapsulatus</name>
    <dbReference type="NCBI Taxonomy" id="303"/>
    <lineage>
        <taxon>Bacteria</taxon>
        <taxon>Pseudomonadati</taxon>
        <taxon>Pseudomonadota</taxon>
        <taxon>Gammaproteobacteria</taxon>
        <taxon>Pseudomonadales</taxon>
        <taxon>Pseudomonadaceae</taxon>
        <taxon>Pseudomonas</taxon>
    </lineage>
</organism>
<dbReference type="Pfam" id="PF08448">
    <property type="entry name" value="PAS_4"/>
    <property type="match status" value="1"/>
</dbReference>
<sequence length="743" mass="80879">MKSLQDGDTEHARPPAPAFLINGGTVGSLLQSLEWTESPLGAPGTWSFSLQTLMATILPAKAQIVLFWGPEYVALYNDAYAPTIGAKHPRALGRPAREHWSELWDDLEPLLRNVRDTGETFSARDRPFYIERRGLGETAYFDVSYSAVREADGSVGGVLCIVTETTERVQFERRQAFLLALGRALPGMDEPEAIETFATRLLGEELGACRVCFAEDLGDDERYVVARDWVDGVPSQTGEHFWRGHDGLLREQLQAGHGVHDDYPAGASRDLCASLKVPLLRSGVLDAMLCVYFNRPHAFVDDECQLVEEAAKLTWSAIIHARSERALRASSAHLEATLAELMTLNATLEERVASMLAERESDLMQLHEARKMEAVGQLTGGIAHDFNNMLTPIIASLELIARRPDDAARSTRLIEGALQAAERARSLVGRLLSFARRQTLKPEPVCLAARIGDMHGLIMRSLGPTIEVQVDVDPALPAAVVDPHQLELALLNLVLNARDAMPGGGRLRIRAGLDAARAADRPAGPGQGAMVWLEVADSGCGMSDEVLARCCEPFYSTKGAGKGTGLGLPMVQGLALQSGGGFAIRSQPGQGSTATLWLPTTDAETLCRDDPVDEVSRPTRPVRVLLVDDEAIVLHATAMQLRDLGYEVKAVLSAAEAEQVLEQGFAVEVLVTDQMMPERTGAEFAQALRRRMPALPVLIITGYANLTPRELCGFEVLRKPFRRAELAQSLARLLPLVYAQSEG</sequence>
<dbReference type="PANTHER" id="PTHR43065:SF42">
    <property type="entry name" value="TWO-COMPONENT SENSOR PPRA"/>
    <property type="match status" value="1"/>
</dbReference>
<dbReference type="InterPro" id="IPR003594">
    <property type="entry name" value="HATPase_dom"/>
</dbReference>
<dbReference type="PROSITE" id="PS50109">
    <property type="entry name" value="HIS_KIN"/>
    <property type="match status" value="1"/>
</dbReference>
<dbReference type="Gene3D" id="3.30.565.10">
    <property type="entry name" value="Histidine kinase-like ATPase, C-terminal domain"/>
    <property type="match status" value="1"/>
</dbReference>
<accession>A0AAD0L846</accession>
<evidence type="ECO:0000256" key="2">
    <source>
        <dbReference type="ARBA" id="ARBA00012438"/>
    </source>
</evidence>
<dbReference type="SMART" id="SM00387">
    <property type="entry name" value="HATPase_c"/>
    <property type="match status" value="1"/>
</dbReference>
<dbReference type="Pfam" id="PF00512">
    <property type="entry name" value="HisKA"/>
    <property type="match status" value="1"/>
</dbReference>
<dbReference type="SUPFAM" id="SSF52172">
    <property type="entry name" value="CheY-like"/>
    <property type="match status" value="1"/>
</dbReference>
<keyword evidence="4 9" id="KW-0418">Kinase</keyword>
<dbReference type="SMART" id="SM00388">
    <property type="entry name" value="HisKA"/>
    <property type="match status" value="1"/>
</dbReference>
<feature type="domain" description="Histidine kinase" evidence="7">
    <location>
        <begin position="381"/>
        <end position="602"/>
    </location>
</feature>
<dbReference type="InterPro" id="IPR029016">
    <property type="entry name" value="GAF-like_dom_sf"/>
</dbReference>
<dbReference type="SUPFAM" id="SSF55874">
    <property type="entry name" value="ATPase domain of HSP90 chaperone/DNA topoisomerase II/histidine kinase"/>
    <property type="match status" value="1"/>
</dbReference>
<dbReference type="InterPro" id="IPR036890">
    <property type="entry name" value="HATPase_C_sf"/>
</dbReference>
<name>A0AAD0L846_PSEPU</name>
<dbReference type="InterPro" id="IPR004358">
    <property type="entry name" value="Sig_transdc_His_kin-like_C"/>
</dbReference>
<evidence type="ECO:0000256" key="6">
    <source>
        <dbReference type="SAM" id="Coils"/>
    </source>
</evidence>
<dbReference type="InterPro" id="IPR005467">
    <property type="entry name" value="His_kinase_dom"/>
</dbReference>
<dbReference type="PROSITE" id="PS50110">
    <property type="entry name" value="RESPONSE_REGULATORY"/>
    <property type="match status" value="1"/>
</dbReference>
<feature type="domain" description="Response regulatory" evidence="8">
    <location>
        <begin position="623"/>
        <end position="734"/>
    </location>
</feature>
<dbReference type="Pfam" id="PF00072">
    <property type="entry name" value="Response_reg"/>
    <property type="match status" value="1"/>
</dbReference>
<comment type="catalytic activity">
    <reaction evidence="1">
        <text>ATP + protein L-histidine = ADP + protein N-phospho-L-histidine.</text>
        <dbReference type="EC" id="2.7.13.3"/>
    </reaction>
</comment>
<evidence type="ECO:0000256" key="5">
    <source>
        <dbReference type="PROSITE-ProRule" id="PRU00169"/>
    </source>
</evidence>
<evidence type="ECO:0000256" key="3">
    <source>
        <dbReference type="ARBA" id="ARBA00022553"/>
    </source>
</evidence>
<dbReference type="EMBL" id="CP030750">
    <property type="protein sequence ID" value="AXA25529.1"/>
    <property type="molecule type" value="Genomic_DNA"/>
</dbReference>
<dbReference type="Gene3D" id="1.10.287.130">
    <property type="match status" value="1"/>
</dbReference>
<proteinExistence type="predicted"/>
<dbReference type="InterPro" id="IPR013656">
    <property type="entry name" value="PAS_4"/>
</dbReference>
<dbReference type="SMART" id="SM00448">
    <property type="entry name" value="REC"/>
    <property type="match status" value="1"/>
</dbReference>